<dbReference type="Gene3D" id="1.10.260.40">
    <property type="entry name" value="lambda repressor-like DNA-binding domains"/>
    <property type="match status" value="1"/>
</dbReference>
<keyword evidence="3" id="KW-1185">Reference proteome</keyword>
<protein>
    <submittedName>
        <fullName evidence="2">Helix-turn-helix transcriptional regulator</fullName>
    </submittedName>
</protein>
<dbReference type="PROSITE" id="PS50943">
    <property type="entry name" value="HTH_CROC1"/>
    <property type="match status" value="1"/>
</dbReference>
<proteinExistence type="predicted"/>
<evidence type="ECO:0000259" key="1">
    <source>
        <dbReference type="PROSITE" id="PS50943"/>
    </source>
</evidence>
<sequence length="124" mass="14148">MEHHGNKLRTIIKAKGFNMSELASQFGVTRAAVDKHMKSERLTRKVLRPYAEKLDFSLDAFFGDVVLKEPQPVKGGEKLTVTDGTVPAEIHWELQQKYFDLQERYNDLVVRFFPNAAQLAIAQS</sequence>
<accession>A0A6G9ATS0</accession>
<dbReference type="AlphaFoldDB" id="A0A6G9ATS0"/>
<dbReference type="Proteomes" id="UP000501802">
    <property type="component" value="Chromosome"/>
</dbReference>
<evidence type="ECO:0000313" key="2">
    <source>
        <dbReference type="EMBL" id="QIP15675.1"/>
    </source>
</evidence>
<reference evidence="2 3" key="1">
    <citation type="submission" date="2020-03" db="EMBL/GenBank/DDBJ databases">
        <authorList>
            <person name="Kim M.K."/>
        </authorList>
    </citation>
    <scope>NUCLEOTIDE SEQUENCE [LARGE SCALE GENOMIC DNA]</scope>
    <source>
        <strain evidence="2 3">BT328</strain>
    </source>
</reference>
<dbReference type="GO" id="GO:0003677">
    <property type="term" value="F:DNA binding"/>
    <property type="evidence" value="ECO:0007669"/>
    <property type="project" value="InterPro"/>
</dbReference>
<gene>
    <name evidence="2" type="ORF">G8759_25105</name>
</gene>
<dbReference type="SUPFAM" id="SSF47413">
    <property type="entry name" value="lambda repressor-like DNA-binding domains"/>
    <property type="match status" value="1"/>
</dbReference>
<feature type="domain" description="HTH cro/C1-type" evidence="1">
    <location>
        <begin position="8"/>
        <end position="61"/>
    </location>
</feature>
<dbReference type="EMBL" id="CP050063">
    <property type="protein sequence ID" value="QIP15675.1"/>
    <property type="molecule type" value="Genomic_DNA"/>
</dbReference>
<organism evidence="2 3">
    <name type="scientific">Spirosoma aureum</name>
    <dbReference type="NCBI Taxonomy" id="2692134"/>
    <lineage>
        <taxon>Bacteria</taxon>
        <taxon>Pseudomonadati</taxon>
        <taxon>Bacteroidota</taxon>
        <taxon>Cytophagia</taxon>
        <taxon>Cytophagales</taxon>
        <taxon>Cytophagaceae</taxon>
        <taxon>Spirosoma</taxon>
    </lineage>
</organism>
<dbReference type="CDD" id="cd00093">
    <property type="entry name" value="HTH_XRE"/>
    <property type="match status" value="1"/>
</dbReference>
<dbReference type="InterPro" id="IPR010982">
    <property type="entry name" value="Lambda_DNA-bd_dom_sf"/>
</dbReference>
<dbReference type="InterPro" id="IPR001387">
    <property type="entry name" value="Cro/C1-type_HTH"/>
</dbReference>
<dbReference type="RefSeq" id="WP_167214352.1">
    <property type="nucleotide sequence ID" value="NZ_CP050063.1"/>
</dbReference>
<name>A0A6G9ATS0_9BACT</name>
<dbReference type="KEGG" id="spib:G8759_25105"/>
<evidence type="ECO:0000313" key="3">
    <source>
        <dbReference type="Proteomes" id="UP000501802"/>
    </source>
</evidence>